<dbReference type="InterPro" id="IPR034741">
    <property type="entry name" value="Terpene_cyclase-like_1_C"/>
</dbReference>
<protein>
    <submittedName>
        <fullName evidence="4">E-beta-farnesene synthase 1</fullName>
    </submittedName>
</protein>
<reference evidence="4 5" key="1">
    <citation type="journal article" date="2018" name="Mol. Plant">
        <title>The genome of Artemisia annua provides insight into the evolution of Asteraceae family and artemisinin biosynthesis.</title>
        <authorList>
            <person name="Shen Q."/>
            <person name="Zhang L."/>
            <person name="Liao Z."/>
            <person name="Wang S."/>
            <person name="Yan T."/>
            <person name="Shi P."/>
            <person name="Liu M."/>
            <person name="Fu X."/>
            <person name="Pan Q."/>
            <person name="Wang Y."/>
            <person name="Lv Z."/>
            <person name="Lu X."/>
            <person name="Zhang F."/>
            <person name="Jiang W."/>
            <person name="Ma Y."/>
            <person name="Chen M."/>
            <person name="Hao X."/>
            <person name="Li L."/>
            <person name="Tang Y."/>
            <person name="Lv G."/>
            <person name="Zhou Y."/>
            <person name="Sun X."/>
            <person name="Brodelius P.E."/>
            <person name="Rose J.K.C."/>
            <person name="Tang K."/>
        </authorList>
    </citation>
    <scope>NUCLEOTIDE SEQUENCE [LARGE SCALE GENOMIC DNA]</scope>
    <source>
        <strain evidence="5">cv. Huhao1</strain>
        <tissue evidence="4">Leaf</tissue>
    </source>
</reference>
<dbReference type="Pfam" id="PF03936">
    <property type="entry name" value="Terpene_synth_C"/>
    <property type="match status" value="1"/>
</dbReference>
<dbReference type="SUPFAM" id="SSF48576">
    <property type="entry name" value="Terpenoid synthases"/>
    <property type="match status" value="1"/>
</dbReference>
<dbReference type="InterPro" id="IPR044814">
    <property type="entry name" value="Terpene_cyclase_plant_C1"/>
</dbReference>
<dbReference type="SUPFAM" id="SSF48239">
    <property type="entry name" value="Terpenoid cyclases/Protein prenyltransferases"/>
    <property type="match status" value="1"/>
</dbReference>
<dbReference type="InterPro" id="IPR001906">
    <property type="entry name" value="Terpene_synth_N"/>
</dbReference>
<dbReference type="GO" id="GO:0000287">
    <property type="term" value="F:magnesium ion binding"/>
    <property type="evidence" value="ECO:0007669"/>
    <property type="project" value="InterPro"/>
</dbReference>
<dbReference type="PANTHER" id="PTHR31225:SF202">
    <property type="entry name" value="TERPENOID CYCLASES_PROTEIN PRENYLTRANSFERASE ALPHA-ALPHA TOROID-RELATED"/>
    <property type="match status" value="1"/>
</dbReference>
<dbReference type="SFLD" id="SFLDS00005">
    <property type="entry name" value="Isoprenoid_Synthase_Type_I"/>
    <property type="match status" value="1"/>
</dbReference>
<keyword evidence="1" id="KW-0479">Metal-binding</keyword>
<dbReference type="SFLD" id="SFLDG01019">
    <property type="entry name" value="Terpene_Cyclase_Like_1_C_Termi"/>
    <property type="match status" value="1"/>
</dbReference>
<dbReference type="InterPro" id="IPR005630">
    <property type="entry name" value="Terpene_synthase_metal-bd"/>
</dbReference>
<evidence type="ECO:0000313" key="4">
    <source>
        <dbReference type="EMBL" id="PWA76615.1"/>
    </source>
</evidence>
<feature type="domain" description="Terpene synthase N-terminal" evidence="2">
    <location>
        <begin position="45"/>
        <end position="227"/>
    </location>
</feature>
<dbReference type="Gene3D" id="1.50.10.130">
    <property type="entry name" value="Terpene synthase, N-terminal domain"/>
    <property type="match status" value="1"/>
</dbReference>
<feature type="domain" description="Terpene synthase metal-binding" evidence="3">
    <location>
        <begin position="284"/>
        <end position="507"/>
    </location>
</feature>
<dbReference type="Proteomes" id="UP000245207">
    <property type="component" value="Unassembled WGS sequence"/>
</dbReference>
<dbReference type="STRING" id="35608.A0A2U1NSW2"/>
<dbReference type="FunFam" id="1.50.10.130:FF:000001">
    <property type="entry name" value="Isoprene synthase, chloroplastic"/>
    <property type="match status" value="1"/>
</dbReference>
<evidence type="ECO:0000259" key="2">
    <source>
        <dbReference type="Pfam" id="PF01397"/>
    </source>
</evidence>
<dbReference type="GO" id="GO:0010333">
    <property type="term" value="F:terpene synthase activity"/>
    <property type="evidence" value="ECO:0007669"/>
    <property type="project" value="InterPro"/>
</dbReference>
<organism evidence="4 5">
    <name type="scientific">Artemisia annua</name>
    <name type="common">Sweet wormwood</name>
    <dbReference type="NCBI Taxonomy" id="35608"/>
    <lineage>
        <taxon>Eukaryota</taxon>
        <taxon>Viridiplantae</taxon>
        <taxon>Streptophyta</taxon>
        <taxon>Embryophyta</taxon>
        <taxon>Tracheophyta</taxon>
        <taxon>Spermatophyta</taxon>
        <taxon>Magnoliopsida</taxon>
        <taxon>eudicotyledons</taxon>
        <taxon>Gunneridae</taxon>
        <taxon>Pentapetalae</taxon>
        <taxon>asterids</taxon>
        <taxon>campanulids</taxon>
        <taxon>Asterales</taxon>
        <taxon>Asteraceae</taxon>
        <taxon>Asteroideae</taxon>
        <taxon>Anthemideae</taxon>
        <taxon>Artemisiinae</taxon>
        <taxon>Artemisia</taxon>
    </lineage>
</organism>
<dbReference type="OrthoDB" id="1877784at2759"/>
<dbReference type="Gene3D" id="1.10.600.10">
    <property type="entry name" value="Farnesyl Diphosphate Synthase"/>
    <property type="match status" value="1"/>
</dbReference>
<evidence type="ECO:0000256" key="1">
    <source>
        <dbReference type="ARBA" id="ARBA00022723"/>
    </source>
</evidence>
<evidence type="ECO:0000259" key="3">
    <source>
        <dbReference type="Pfam" id="PF03936"/>
    </source>
</evidence>
<comment type="caution">
    <text evidence="4">The sequence shown here is derived from an EMBL/GenBank/DDBJ whole genome shotgun (WGS) entry which is preliminary data.</text>
</comment>
<dbReference type="InterPro" id="IPR008930">
    <property type="entry name" value="Terpenoid_cyclase/PrenylTrfase"/>
</dbReference>
<gene>
    <name evidence="4" type="ORF">CTI12_AA232720</name>
</gene>
<accession>A0A2U1NSW2</accession>
<dbReference type="InterPro" id="IPR008949">
    <property type="entry name" value="Isoprenoid_synthase_dom_sf"/>
</dbReference>
<name>A0A2U1NSW2_ARTAN</name>
<evidence type="ECO:0000313" key="5">
    <source>
        <dbReference type="Proteomes" id="UP000245207"/>
    </source>
</evidence>
<dbReference type="CDD" id="cd00684">
    <property type="entry name" value="Terpene_cyclase_plant_C1"/>
    <property type="match status" value="1"/>
</dbReference>
<dbReference type="PANTHER" id="PTHR31225">
    <property type="entry name" value="OS04G0344100 PROTEIN-RELATED"/>
    <property type="match status" value="1"/>
</dbReference>
<proteinExistence type="predicted"/>
<dbReference type="InterPro" id="IPR050148">
    <property type="entry name" value="Terpene_synthase-like"/>
</dbReference>
<keyword evidence="5" id="KW-1185">Reference proteome</keyword>
<dbReference type="GO" id="GO:0016102">
    <property type="term" value="P:diterpenoid biosynthetic process"/>
    <property type="evidence" value="ECO:0007669"/>
    <property type="project" value="InterPro"/>
</dbReference>
<dbReference type="EMBL" id="PKPP01002245">
    <property type="protein sequence ID" value="PWA76615.1"/>
    <property type="molecule type" value="Genomic_DNA"/>
</dbReference>
<dbReference type="AlphaFoldDB" id="A0A2U1NSW2"/>
<dbReference type="InterPro" id="IPR036965">
    <property type="entry name" value="Terpene_synth_N_sf"/>
</dbReference>
<dbReference type="Pfam" id="PF01397">
    <property type="entry name" value="Terpene_synth"/>
    <property type="match status" value="1"/>
</dbReference>
<sequence>MDMSSIPVSSASSTSSSVLTSIGVNGSSKKQQDCIRNTVNFNASIWGDQFLKYDELIVHMCMQTEDLVVEKQLVDDLTQVVKKELIRITASSHEPMQRTKLIQLIDAVQRLGIAYHFEEEIEEALQHIYGTYGEQWIDKNNLESTSLWFRLLRQHGFNNYMGEDGTFKESLCNDAQGTLALYEAAYMRVEGEQVLDKALKFTKIHLDIIAKDPSCDSSLRTQIQQALKQPLRRSLARLEALRYIPIYKQETSHNEVLLKLAKLDFNVLQSMHKKELSQICKWWKDLDMQNKLPYVRDRVIEGYMWILSIYYEPQYSQTRIFLMKTCMWLVVLDDTFDNYGTYEELEIFTQVVERKLSVSMQIYSIKPPHLNFVQHYMERLQDDIIYIVIATFPLCLEKEVVRNYLVEAKWLKEGCIPTLEEYISISMVTSTYGLIIARSYVGRGDIVTEESFKWVSRYPPIVKASCVILRLMDDIVSHKEEQERCHVASSIECYAKESGASEEEACALRIGAADILKGFQGKVVTLDLGDNDQRSPSSGATSHLNVEQSCCTGQGEAALASVTRPFIGRVSEARLGMWQRNLWTTDSTRLKLEPDRTARGCDLQGGSSCVSLSYAFQVKYWFISPSSVSRIIILHS</sequence>